<evidence type="ECO:0000256" key="1">
    <source>
        <dbReference type="SAM" id="MobiDB-lite"/>
    </source>
</evidence>
<dbReference type="EMBL" id="JAINUG010000057">
    <property type="protein sequence ID" value="KAJ8403656.1"/>
    <property type="molecule type" value="Genomic_DNA"/>
</dbReference>
<dbReference type="AlphaFoldDB" id="A0AAD7SLI9"/>
<proteinExistence type="predicted"/>
<protein>
    <submittedName>
        <fullName evidence="2">Uncharacterized protein</fullName>
    </submittedName>
</protein>
<evidence type="ECO:0000313" key="3">
    <source>
        <dbReference type="Proteomes" id="UP001221898"/>
    </source>
</evidence>
<organism evidence="2 3">
    <name type="scientific">Aldrovandia affinis</name>
    <dbReference type="NCBI Taxonomy" id="143900"/>
    <lineage>
        <taxon>Eukaryota</taxon>
        <taxon>Metazoa</taxon>
        <taxon>Chordata</taxon>
        <taxon>Craniata</taxon>
        <taxon>Vertebrata</taxon>
        <taxon>Euteleostomi</taxon>
        <taxon>Actinopterygii</taxon>
        <taxon>Neopterygii</taxon>
        <taxon>Teleostei</taxon>
        <taxon>Notacanthiformes</taxon>
        <taxon>Halosauridae</taxon>
        <taxon>Aldrovandia</taxon>
    </lineage>
</organism>
<accession>A0AAD7SLI9</accession>
<feature type="region of interest" description="Disordered" evidence="1">
    <location>
        <begin position="40"/>
        <end position="68"/>
    </location>
</feature>
<reference evidence="2" key="1">
    <citation type="journal article" date="2023" name="Science">
        <title>Genome structures resolve the early diversification of teleost fishes.</title>
        <authorList>
            <person name="Parey E."/>
            <person name="Louis A."/>
            <person name="Montfort J."/>
            <person name="Bouchez O."/>
            <person name="Roques C."/>
            <person name="Iampietro C."/>
            <person name="Lluch J."/>
            <person name="Castinel A."/>
            <person name="Donnadieu C."/>
            <person name="Desvignes T."/>
            <person name="Floi Bucao C."/>
            <person name="Jouanno E."/>
            <person name="Wen M."/>
            <person name="Mejri S."/>
            <person name="Dirks R."/>
            <person name="Jansen H."/>
            <person name="Henkel C."/>
            <person name="Chen W.J."/>
            <person name="Zahm M."/>
            <person name="Cabau C."/>
            <person name="Klopp C."/>
            <person name="Thompson A.W."/>
            <person name="Robinson-Rechavi M."/>
            <person name="Braasch I."/>
            <person name="Lecointre G."/>
            <person name="Bobe J."/>
            <person name="Postlethwait J.H."/>
            <person name="Berthelot C."/>
            <person name="Roest Crollius H."/>
            <person name="Guiguen Y."/>
        </authorList>
    </citation>
    <scope>NUCLEOTIDE SEQUENCE</scope>
    <source>
        <strain evidence="2">NC1722</strain>
    </source>
</reference>
<dbReference type="PROSITE" id="PS51257">
    <property type="entry name" value="PROKAR_LIPOPROTEIN"/>
    <property type="match status" value="1"/>
</dbReference>
<gene>
    <name evidence="2" type="ORF">AAFF_G00349820</name>
</gene>
<comment type="caution">
    <text evidence="2">The sequence shown here is derived from an EMBL/GenBank/DDBJ whole genome shotgun (WGS) entry which is preliminary data.</text>
</comment>
<keyword evidence="3" id="KW-1185">Reference proteome</keyword>
<sequence length="101" mass="10513">MCKGHSGLPALESETLPQTNNTWTSCSDWLAAQGHFGPASFKGNEGRSLRTTNAGKVSAWRGGPLTVPRGVARPVDPCAIIARGGQSSDAAGCWPDPADHI</sequence>
<name>A0AAD7SLI9_9TELE</name>
<evidence type="ECO:0000313" key="2">
    <source>
        <dbReference type="EMBL" id="KAJ8403656.1"/>
    </source>
</evidence>
<dbReference type="Proteomes" id="UP001221898">
    <property type="component" value="Unassembled WGS sequence"/>
</dbReference>